<protein>
    <recommendedName>
        <fullName evidence="5">Integral membrane protein</fullName>
    </recommendedName>
</protein>
<feature type="region of interest" description="Disordered" evidence="1">
    <location>
        <begin position="1"/>
        <end position="103"/>
    </location>
</feature>
<feature type="transmembrane region" description="Helical" evidence="2">
    <location>
        <begin position="431"/>
        <end position="449"/>
    </location>
</feature>
<name>A0A919FE80_9ACTN</name>
<feature type="transmembrane region" description="Helical" evidence="2">
    <location>
        <begin position="178"/>
        <end position="199"/>
    </location>
</feature>
<comment type="caution">
    <text evidence="3">The sequence shown here is derived from an EMBL/GenBank/DDBJ whole genome shotgun (WGS) entry which is preliminary data.</text>
</comment>
<feature type="transmembrane region" description="Helical" evidence="2">
    <location>
        <begin position="287"/>
        <end position="305"/>
    </location>
</feature>
<feature type="transmembrane region" description="Helical" evidence="2">
    <location>
        <begin position="205"/>
        <end position="224"/>
    </location>
</feature>
<keyword evidence="2" id="KW-0472">Membrane</keyword>
<reference evidence="3" key="2">
    <citation type="submission" date="2020-09" db="EMBL/GenBank/DDBJ databases">
        <authorList>
            <person name="Sun Q."/>
            <person name="Ohkuma M."/>
        </authorList>
    </citation>
    <scope>NUCLEOTIDE SEQUENCE</scope>
    <source>
        <strain evidence="3">JCM 4646</strain>
    </source>
</reference>
<evidence type="ECO:0000313" key="4">
    <source>
        <dbReference type="Proteomes" id="UP000617734"/>
    </source>
</evidence>
<feature type="transmembrane region" description="Helical" evidence="2">
    <location>
        <begin position="311"/>
        <end position="329"/>
    </location>
</feature>
<evidence type="ECO:0008006" key="5">
    <source>
        <dbReference type="Google" id="ProtNLM"/>
    </source>
</evidence>
<feature type="transmembrane region" description="Helical" evidence="2">
    <location>
        <begin position="469"/>
        <end position="489"/>
    </location>
</feature>
<feature type="compositionally biased region" description="Low complexity" evidence="1">
    <location>
        <begin position="24"/>
        <end position="34"/>
    </location>
</feature>
<evidence type="ECO:0000256" key="2">
    <source>
        <dbReference type="SAM" id="Phobius"/>
    </source>
</evidence>
<feature type="compositionally biased region" description="Basic and acidic residues" evidence="1">
    <location>
        <begin position="253"/>
        <end position="262"/>
    </location>
</feature>
<keyword evidence="2" id="KW-1133">Transmembrane helix</keyword>
<feature type="compositionally biased region" description="Low complexity" evidence="1">
    <location>
        <begin position="53"/>
        <end position="88"/>
    </location>
</feature>
<feature type="transmembrane region" description="Helical" evidence="2">
    <location>
        <begin position="359"/>
        <end position="384"/>
    </location>
</feature>
<reference evidence="3" key="1">
    <citation type="journal article" date="2014" name="Int. J. Syst. Evol. Microbiol.">
        <title>Complete genome sequence of Corynebacterium casei LMG S-19264T (=DSM 44701T), isolated from a smear-ripened cheese.</title>
        <authorList>
            <consortium name="US DOE Joint Genome Institute (JGI-PGF)"/>
            <person name="Walter F."/>
            <person name="Albersmeier A."/>
            <person name="Kalinowski J."/>
            <person name="Ruckert C."/>
        </authorList>
    </citation>
    <scope>NUCLEOTIDE SEQUENCE</scope>
    <source>
        <strain evidence="3">JCM 4646</strain>
    </source>
</reference>
<gene>
    <name evidence="3" type="ORF">GCM10018781_10120</name>
</gene>
<dbReference type="EMBL" id="BNBO01000003">
    <property type="protein sequence ID" value="GHH62239.1"/>
    <property type="molecule type" value="Genomic_DNA"/>
</dbReference>
<feature type="transmembrane region" description="Helical" evidence="2">
    <location>
        <begin position="404"/>
        <end position="424"/>
    </location>
</feature>
<evidence type="ECO:0000256" key="1">
    <source>
        <dbReference type="SAM" id="MobiDB-lite"/>
    </source>
</evidence>
<keyword evidence="4" id="KW-1185">Reference proteome</keyword>
<feature type="region of interest" description="Disordered" evidence="1">
    <location>
        <begin position="229"/>
        <end position="281"/>
    </location>
</feature>
<sequence>MAGRDPARGATPEAARRARGGRVPGTRRPGGKLPDGPPSGGPLSGGPVPDGPLPGDRPAADPPAGAAPSGPLSARPLTAGPAAGEETPAPGPGRPPGAGGDPVRELMARHRALCEQAVDPLEIAAGLEEAGLGPGAAARYRHTDVFSLAEELYARVPRRPPDPRAAEPGESWRRRSGAALWTALAAALPCAALAAVRVARPGPPGALGLLAAVAAGGWLAATAVRALSTPGPGRPPAGGYGPPGGPQNPWRPGEAERPEHLAGRPGPWSVSPWAAGPERPGRRPRPVVLGYGLAAAATLLLPLLAGSGPAQAAMVVAAGAALGAAEWTARWFRHVGRIHLGTAATITDFRSRLRPVLPVAVGLHLAVLAVLTFAALAVLTAVAPRPGPPQAGGLLHAVAHRADAVQWAAQGGQGLLLLLAVLLLHCGRAGAAVAALAAGSFGTALLVLLQGRPGLGWPLLAEHGPAGALLLGSGPAVAVLLPYAGVVLGRPGSYR</sequence>
<proteinExistence type="predicted"/>
<evidence type="ECO:0000313" key="3">
    <source>
        <dbReference type="EMBL" id="GHH62239.1"/>
    </source>
</evidence>
<dbReference type="Proteomes" id="UP000617734">
    <property type="component" value="Unassembled WGS sequence"/>
</dbReference>
<accession>A0A919FE80</accession>
<dbReference type="AlphaFoldDB" id="A0A919FE80"/>
<keyword evidence="2" id="KW-0812">Transmembrane</keyword>
<organism evidence="3 4">
    <name type="scientific">Kitasatospora indigofera</name>
    <dbReference type="NCBI Taxonomy" id="67307"/>
    <lineage>
        <taxon>Bacteria</taxon>
        <taxon>Bacillati</taxon>
        <taxon>Actinomycetota</taxon>
        <taxon>Actinomycetes</taxon>
        <taxon>Kitasatosporales</taxon>
        <taxon>Streptomycetaceae</taxon>
        <taxon>Kitasatospora</taxon>
    </lineage>
</organism>